<evidence type="ECO:0000259" key="1">
    <source>
        <dbReference type="Pfam" id="PF13963"/>
    </source>
</evidence>
<dbReference type="Proteomes" id="UP001374535">
    <property type="component" value="Chromosome 6"/>
</dbReference>
<evidence type="ECO:0000313" key="2">
    <source>
        <dbReference type="EMBL" id="WVZ06547.1"/>
    </source>
</evidence>
<organism evidence="2 3">
    <name type="scientific">Vigna mungo</name>
    <name type="common">Black gram</name>
    <name type="synonym">Phaseolus mungo</name>
    <dbReference type="NCBI Taxonomy" id="3915"/>
    <lineage>
        <taxon>Eukaryota</taxon>
        <taxon>Viridiplantae</taxon>
        <taxon>Streptophyta</taxon>
        <taxon>Embryophyta</taxon>
        <taxon>Tracheophyta</taxon>
        <taxon>Spermatophyta</taxon>
        <taxon>Magnoliopsida</taxon>
        <taxon>eudicotyledons</taxon>
        <taxon>Gunneridae</taxon>
        <taxon>Pentapetalae</taxon>
        <taxon>rosids</taxon>
        <taxon>fabids</taxon>
        <taxon>Fabales</taxon>
        <taxon>Fabaceae</taxon>
        <taxon>Papilionoideae</taxon>
        <taxon>50 kb inversion clade</taxon>
        <taxon>NPAAA clade</taxon>
        <taxon>indigoferoid/millettioid clade</taxon>
        <taxon>Phaseoleae</taxon>
        <taxon>Vigna</taxon>
    </lineage>
</organism>
<dbReference type="AlphaFoldDB" id="A0AAQ3NCK9"/>
<reference evidence="2 3" key="1">
    <citation type="journal article" date="2023" name="Life. Sci Alliance">
        <title>Evolutionary insights into 3D genome organization and epigenetic landscape of Vigna mungo.</title>
        <authorList>
            <person name="Junaid A."/>
            <person name="Singh B."/>
            <person name="Bhatia S."/>
        </authorList>
    </citation>
    <scope>NUCLEOTIDE SEQUENCE [LARGE SCALE GENOMIC DNA]</scope>
    <source>
        <strain evidence="2">Urdbean</strain>
    </source>
</reference>
<proteinExistence type="predicted"/>
<keyword evidence="3" id="KW-1185">Reference proteome</keyword>
<dbReference type="InterPro" id="IPR029480">
    <property type="entry name" value="Transpos_assoc"/>
</dbReference>
<dbReference type="EMBL" id="CP144695">
    <property type="protein sequence ID" value="WVZ06547.1"/>
    <property type="molecule type" value="Genomic_DNA"/>
</dbReference>
<sequence length="151" mass="18006">MDRSWTNECRIWEEYESGVSKFLQYFQEDTIFVNKTYFCPCVHCLNQTHQYLGNMRAHLLIFGIMRSYTVCTWHGEMLHKSTTSQGINYVKEWMSCYLEDMIRHFCEENFGRAHLYDSLKFNSEEELYPACSNSTRLSATLKLFSLKTKNE</sequence>
<gene>
    <name evidence="2" type="ORF">V8G54_019893</name>
</gene>
<protein>
    <recommendedName>
        <fullName evidence="1">Transposase-associated domain-containing protein</fullName>
    </recommendedName>
</protein>
<name>A0AAQ3NCK9_VIGMU</name>
<accession>A0AAQ3NCK9</accession>
<dbReference type="Pfam" id="PF13963">
    <property type="entry name" value="Transpos_assoc"/>
    <property type="match status" value="1"/>
</dbReference>
<feature type="domain" description="Transposase-associated" evidence="1">
    <location>
        <begin position="3"/>
        <end position="76"/>
    </location>
</feature>
<evidence type="ECO:0000313" key="3">
    <source>
        <dbReference type="Proteomes" id="UP001374535"/>
    </source>
</evidence>